<dbReference type="GO" id="GO:0005737">
    <property type="term" value="C:cytoplasm"/>
    <property type="evidence" value="ECO:0007669"/>
    <property type="project" value="UniProtKB-SubCell"/>
</dbReference>
<evidence type="ECO:0000256" key="5">
    <source>
        <dbReference type="ARBA" id="ARBA00038063"/>
    </source>
</evidence>
<evidence type="ECO:0000256" key="3">
    <source>
        <dbReference type="ARBA" id="ARBA00022801"/>
    </source>
</evidence>
<comment type="catalytic activity">
    <reaction evidence="6 8 9">
        <text>an N-acyl-L-alpha-aminoacyl-tRNA + H2O = an N-acyl-L-amino acid + a tRNA + H(+)</text>
        <dbReference type="Rhea" id="RHEA:54448"/>
        <dbReference type="Rhea" id="RHEA-COMP:10123"/>
        <dbReference type="Rhea" id="RHEA-COMP:13883"/>
        <dbReference type="ChEBI" id="CHEBI:15377"/>
        <dbReference type="ChEBI" id="CHEBI:15378"/>
        <dbReference type="ChEBI" id="CHEBI:59874"/>
        <dbReference type="ChEBI" id="CHEBI:78442"/>
        <dbReference type="ChEBI" id="CHEBI:138191"/>
        <dbReference type="EC" id="3.1.1.29"/>
    </reaction>
</comment>
<protein>
    <recommendedName>
        <fullName evidence="7 8">Peptidyl-tRNA hydrolase</fullName>
        <shortName evidence="8">Pth</shortName>
        <ecNumber evidence="1 8">3.1.1.29</ecNumber>
    </recommendedName>
</protein>
<keyword evidence="12" id="KW-1185">Reference proteome</keyword>
<evidence type="ECO:0000313" key="11">
    <source>
        <dbReference type="EMBL" id="KIL52457.1"/>
    </source>
</evidence>
<dbReference type="Proteomes" id="UP000031972">
    <property type="component" value="Unassembled WGS sequence"/>
</dbReference>
<dbReference type="InterPro" id="IPR036416">
    <property type="entry name" value="Pept_tRNA_hydro_sf"/>
</dbReference>
<dbReference type="NCBIfam" id="TIGR00447">
    <property type="entry name" value="pth"/>
    <property type="match status" value="1"/>
</dbReference>
<evidence type="ECO:0000313" key="12">
    <source>
        <dbReference type="Proteomes" id="UP000031972"/>
    </source>
</evidence>
<evidence type="ECO:0000256" key="10">
    <source>
        <dbReference type="RuleBase" id="RU004320"/>
    </source>
</evidence>
<keyword evidence="8" id="KW-0963">Cytoplasm</keyword>
<dbReference type="Pfam" id="PF01195">
    <property type="entry name" value="Pept_tRNA_hydro"/>
    <property type="match status" value="1"/>
</dbReference>
<dbReference type="EMBL" id="JXRR01000004">
    <property type="protein sequence ID" value="KIL52457.1"/>
    <property type="molecule type" value="Genomic_DNA"/>
</dbReference>
<dbReference type="GO" id="GO:0000049">
    <property type="term" value="F:tRNA binding"/>
    <property type="evidence" value="ECO:0007669"/>
    <property type="project" value="UniProtKB-UniRule"/>
</dbReference>
<comment type="function">
    <text evidence="8">Hydrolyzes ribosome-free peptidyl-tRNAs (with 1 or more amino acids incorporated), which drop off the ribosome during protein synthesis, or as a result of ribosome stalling.</text>
</comment>
<accession>A0A0C2VU61</accession>
<dbReference type="PANTHER" id="PTHR17224:SF1">
    <property type="entry name" value="PEPTIDYL-TRNA HYDROLASE"/>
    <property type="match status" value="1"/>
</dbReference>
<dbReference type="PROSITE" id="PS01196">
    <property type="entry name" value="PEPT_TRNA_HYDROL_2"/>
    <property type="match status" value="1"/>
</dbReference>
<comment type="caution">
    <text evidence="11">The sequence shown here is derived from an EMBL/GenBank/DDBJ whole genome shotgun (WGS) entry which is preliminary data.</text>
</comment>
<dbReference type="OrthoDB" id="9800507at2"/>
<name>A0A0C2VU61_9BACL</name>
<comment type="subcellular location">
    <subcellularLocation>
        <location evidence="8">Cytoplasm</location>
    </subcellularLocation>
</comment>
<organism evidence="11 12">
    <name type="scientific">Jeotgalibacillus campisalis</name>
    <dbReference type="NCBI Taxonomy" id="220754"/>
    <lineage>
        <taxon>Bacteria</taxon>
        <taxon>Bacillati</taxon>
        <taxon>Bacillota</taxon>
        <taxon>Bacilli</taxon>
        <taxon>Bacillales</taxon>
        <taxon>Caryophanaceae</taxon>
        <taxon>Jeotgalibacillus</taxon>
    </lineage>
</organism>
<keyword evidence="4 8" id="KW-0694">RNA-binding</keyword>
<dbReference type="PATRIC" id="fig|220754.4.peg.597"/>
<dbReference type="GO" id="GO:0004045">
    <property type="term" value="F:peptidyl-tRNA hydrolase activity"/>
    <property type="evidence" value="ECO:0007669"/>
    <property type="project" value="UniProtKB-UniRule"/>
</dbReference>
<feature type="site" description="Stabilizes the basic form of H active site to accept a proton" evidence="8">
    <location>
        <position position="91"/>
    </location>
</feature>
<feature type="binding site" evidence="8">
    <location>
        <position position="66"/>
    </location>
    <ligand>
        <name>tRNA</name>
        <dbReference type="ChEBI" id="CHEBI:17843"/>
    </ligand>
</feature>
<reference evidence="11 12" key="1">
    <citation type="submission" date="2015-01" db="EMBL/GenBank/DDBJ databases">
        <title>Jeotgalibacillus campisalis genome sequencing.</title>
        <authorList>
            <person name="Goh K.M."/>
            <person name="Chan K.-G."/>
            <person name="Yaakop A.S."/>
            <person name="Ee R."/>
            <person name="Gan H.M."/>
            <person name="Chan C.S."/>
        </authorList>
    </citation>
    <scope>NUCLEOTIDE SEQUENCE [LARGE SCALE GENOMIC DNA]</scope>
    <source>
        <strain evidence="11 12">SF-57</strain>
    </source>
</reference>
<evidence type="ECO:0000256" key="6">
    <source>
        <dbReference type="ARBA" id="ARBA00048707"/>
    </source>
</evidence>
<keyword evidence="2 8" id="KW-0820">tRNA-binding</keyword>
<keyword evidence="3 8" id="KW-0378">Hydrolase</keyword>
<evidence type="ECO:0000256" key="9">
    <source>
        <dbReference type="RuleBase" id="RU000673"/>
    </source>
</evidence>
<evidence type="ECO:0000256" key="2">
    <source>
        <dbReference type="ARBA" id="ARBA00022555"/>
    </source>
</evidence>
<dbReference type="FunFam" id="3.40.50.1470:FF:000001">
    <property type="entry name" value="Peptidyl-tRNA hydrolase"/>
    <property type="match status" value="1"/>
</dbReference>
<dbReference type="EC" id="3.1.1.29" evidence="1 8"/>
<dbReference type="CDD" id="cd00462">
    <property type="entry name" value="PTH"/>
    <property type="match status" value="1"/>
</dbReference>
<dbReference type="InterPro" id="IPR018171">
    <property type="entry name" value="Pept_tRNA_hydro_CS"/>
</dbReference>
<comment type="similarity">
    <text evidence="5 8 10">Belongs to the PTH family.</text>
</comment>
<dbReference type="GO" id="GO:0072344">
    <property type="term" value="P:rescue of stalled ribosome"/>
    <property type="evidence" value="ECO:0007669"/>
    <property type="project" value="UniProtKB-UniRule"/>
</dbReference>
<feature type="binding site" evidence="8">
    <location>
        <position position="14"/>
    </location>
    <ligand>
        <name>tRNA</name>
        <dbReference type="ChEBI" id="CHEBI:17843"/>
    </ligand>
</feature>
<evidence type="ECO:0000256" key="7">
    <source>
        <dbReference type="ARBA" id="ARBA00050038"/>
    </source>
</evidence>
<dbReference type="PROSITE" id="PS01195">
    <property type="entry name" value="PEPT_TRNA_HYDROL_1"/>
    <property type="match status" value="1"/>
</dbReference>
<comment type="subunit">
    <text evidence="8">Monomer.</text>
</comment>
<comment type="function">
    <text evidence="8">Catalyzes the release of premature peptidyl moieties from peptidyl-tRNA molecules trapped in stalled 50S ribosomal subunits, and thus maintains levels of free tRNAs and 50S ribosomes.</text>
</comment>
<feature type="site" description="Discriminates between blocked and unblocked aminoacyl-tRNA" evidence="8">
    <location>
        <position position="9"/>
    </location>
</feature>
<dbReference type="HAMAP" id="MF_00083">
    <property type="entry name" value="Pept_tRNA_hydro_bact"/>
    <property type="match status" value="1"/>
</dbReference>
<evidence type="ECO:0000256" key="4">
    <source>
        <dbReference type="ARBA" id="ARBA00022884"/>
    </source>
</evidence>
<dbReference type="InterPro" id="IPR001328">
    <property type="entry name" value="Pept_tRNA_hydro"/>
</dbReference>
<dbReference type="RefSeq" id="WP_041054572.1">
    <property type="nucleotide sequence ID" value="NZ_JXRR01000004.1"/>
</dbReference>
<dbReference type="PANTHER" id="PTHR17224">
    <property type="entry name" value="PEPTIDYL-TRNA HYDROLASE"/>
    <property type="match status" value="1"/>
</dbReference>
<feature type="binding site" evidence="8">
    <location>
        <position position="64"/>
    </location>
    <ligand>
        <name>tRNA</name>
        <dbReference type="ChEBI" id="CHEBI:17843"/>
    </ligand>
</feature>
<sequence>MKLIVGLGNPGKTYDKTKHNIGFEVIDELSSRWNAPLLQSKFKGAFATVHRNGEKIILLKPLTYMNLSGESIRPLMDYYDIPLDDLLVIYDDLDLPTGSLRLRQKGSAGGHNGIKSTIAHMGTQNFNRIRMGISRPPQGMKVPDYVLSKFSNEEWPAIKEAVYKSADACEKWLDKPFLEVMNEFNRSE</sequence>
<feature type="active site" description="Proton acceptor" evidence="8">
    <location>
        <position position="19"/>
    </location>
</feature>
<gene>
    <name evidence="8" type="primary">pth</name>
    <name evidence="11" type="ORF">KR50_05850</name>
</gene>
<dbReference type="Gene3D" id="3.40.50.1470">
    <property type="entry name" value="Peptidyl-tRNA hydrolase"/>
    <property type="match status" value="1"/>
</dbReference>
<evidence type="ECO:0000256" key="1">
    <source>
        <dbReference type="ARBA" id="ARBA00013260"/>
    </source>
</evidence>
<dbReference type="GO" id="GO:0006515">
    <property type="term" value="P:protein quality control for misfolded or incompletely synthesized proteins"/>
    <property type="evidence" value="ECO:0007669"/>
    <property type="project" value="UniProtKB-UniRule"/>
</dbReference>
<proteinExistence type="inferred from homology"/>
<feature type="binding site" evidence="8">
    <location>
        <position position="112"/>
    </location>
    <ligand>
        <name>tRNA</name>
        <dbReference type="ChEBI" id="CHEBI:17843"/>
    </ligand>
</feature>
<dbReference type="AlphaFoldDB" id="A0A0C2VU61"/>
<evidence type="ECO:0000256" key="8">
    <source>
        <dbReference type="HAMAP-Rule" id="MF_00083"/>
    </source>
</evidence>
<dbReference type="SUPFAM" id="SSF53178">
    <property type="entry name" value="Peptidyl-tRNA hydrolase-like"/>
    <property type="match status" value="1"/>
</dbReference>